<evidence type="ECO:0000313" key="3">
    <source>
        <dbReference type="RefSeq" id="XP_033581259.1"/>
    </source>
</evidence>
<dbReference type="Proteomes" id="UP000504636">
    <property type="component" value="Unplaced"/>
</dbReference>
<reference evidence="3" key="3">
    <citation type="submission" date="2025-04" db="UniProtKB">
        <authorList>
            <consortium name="RefSeq"/>
        </authorList>
    </citation>
    <scope>IDENTIFICATION</scope>
    <source>
        <strain evidence="3">CBS 304.34</strain>
    </source>
</reference>
<evidence type="ECO:0000313" key="2">
    <source>
        <dbReference type="Proteomes" id="UP000504636"/>
    </source>
</evidence>
<reference evidence="1 3" key="1">
    <citation type="journal article" date="2020" name="Stud. Mycol.">
        <title>101 Dothideomycetes genomes: a test case for predicting lifestyles and emergence of pathogens.</title>
        <authorList>
            <person name="Haridas S."/>
            <person name="Albert R."/>
            <person name="Binder M."/>
            <person name="Bloem J."/>
            <person name="Labutti K."/>
            <person name="Salamov A."/>
            <person name="Andreopoulos B."/>
            <person name="Baker S."/>
            <person name="Barry K."/>
            <person name="Bills G."/>
            <person name="Bluhm B."/>
            <person name="Cannon C."/>
            <person name="Castanera R."/>
            <person name="Culley D."/>
            <person name="Daum C."/>
            <person name="Ezra D."/>
            <person name="Gonzalez J."/>
            <person name="Henrissat B."/>
            <person name="Kuo A."/>
            <person name="Liang C."/>
            <person name="Lipzen A."/>
            <person name="Lutzoni F."/>
            <person name="Magnuson J."/>
            <person name="Mondo S."/>
            <person name="Nolan M."/>
            <person name="Ohm R."/>
            <person name="Pangilinan J."/>
            <person name="Park H.-J."/>
            <person name="Ramirez L."/>
            <person name="Alfaro M."/>
            <person name="Sun H."/>
            <person name="Tritt A."/>
            <person name="Yoshinaga Y."/>
            <person name="Zwiers L.-H."/>
            <person name="Turgeon B."/>
            <person name="Goodwin S."/>
            <person name="Spatafora J."/>
            <person name="Crous P."/>
            <person name="Grigoriev I."/>
        </authorList>
    </citation>
    <scope>NUCLEOTIDE SEQUENCE</scope>
    <source>
        <strain evidence="1 3">CBS 304.34</strain>
    </source>
</reference>
<dbReference type="RefSeq" id="XP_033581259.1">
    <property type="nucleotide sequence ID" value="XM_033719282.1"/>
</dbReference>
<sequence length="166" mass="19388">MYTGNYALAEAEEGTGVSTHAKIWVLADMLVAPRLQNLAMARLFAENISEPEHPERSKLLYVIDLRIMHFLYSNTTEESKLRRFFEDAVITHWDNPGMIEFEDGEDTEDAWDELLDENPIFRKALLFDLTRPRAARKRILRAMEAYFVGASWAHVHEKKRKFDELD</sequence>
<evidence type="ECO:0000313" key="1">
    <source>
        <dbReference type="EMBL" id="KAF2814295.1"/>
    </source>
</evidence>
<organism evidence="1">
    <name type="scientific">Mytilinidion resinicola</name>
    <dbReference type="NCBI Taxonomy" id="574789"/>
    <lineage>
        <taxon>Eukaryota</taxon>
        <taxon>Fungi</taxon>
        <taxon>Dikarya</taxon>
        <taxon>Ascomycota</taxon>
        <taxon>Pezizomycotina</taxon>
        <taxon>Dothideomycetes</taxon>
        <taxon>Pleosporomycetidae</taxon>
        <taxon>Mytilinidiales</taxon>
        <taxon>Mytilinidiaceae</taxon>
        <taxon>Mytilinidion</taxon>
    </lineage>
</organism>
<proteinExistence type="predicted"/>
<dbReference type="EMBL" id="MU003695">
    <property type="protein sequence ID" value="KAF2814295.1"/>
    <property type="molecule type" value="Genomic_DNA"/>
</dbReference>
<dbReference type="AlphaFoldDB" id="A0A6A6Z288"/>
<keyword evidence="2" id="KW-1185">Reference proteome</keyword>
<dbReference type="GeneID" id="54460175"/>
<gene>
    <name evidence="1 3" type="ORF">BDZ99DRAFT_459989</name>
</gene>
<accession>A0A6A6Z288</accession>
<reference evidence="3" key="2">
    <citation type="submission" date="2020-04" db="EMBL/GenBank/DDBJ databases">
        <authorList>
            <consortium name="NCBI Genome Project"/>
        </authorList>
    </citation>
    <scope>NUCLEOTIDE SEQUENCE</scope>
    <source>
        <strain evidence="3">CBS 304.34</strain>
    </source>
</reference>
<dbReference type="OrthoDB" id="3685561at2759"/>
<protein>
    <submittedName>
        <fullName evidence="1 3">Uncharacterized protein</fullName>
    </submittedName>
</protein>
<name>A0A6A6Z288_9PEZI</name>